<evidence type="ECO:0000313" key="2">
    <source>
        <dbReference type="WBParaSite" id="SRDH1_88810.1"/>
    </source>
</evidence>
<evidence type="ECO:0000313" key="1">
    <source>
        <dbReference type="Proteomes" id="UP000050792"/>
    </source>
</evidence>
<proteinExistence type="predicted"/>
<name>A0AA85GCC2_9TREM</name>
<sequence length="75" mass="8832">MVFTDGLRVCTKYQSRTRIISGELKFLNFNLKTTPHYNSNVLWSLVVLYKRVICELCTVLPDESHYTLTTNSFRR</sequence>
<reference evidence="1" key="1">
    <citation type="submission" date="2022-06" db="EMBL/GenBank/DDBJ databases">
        <authorList>
            <person name="Berger JAMES D."/>
            <person name="Berger JAMES D."/>
        </authorList>
    </citation>
    <scope>NUCLEOTIDE SEQUENCE [LARGE SCALE GENOMIC DNA]</scope>
</reference>
<dbReference type="Proteomes" id="UP000050792">
    <property type="component" value="Unassembled WGS sequence"/>
</dbReference>
<dbReference type="WBParaSite" id="SRDH1_88810.1">
    <property type="protein sequence ID" value="SRDH1_88810.1"/>
    <property type="gene ID" value="SRDH1_88810"/>
</dbReference>
<accession>A0AA85GCC2</accession>
<organism evidence="1 2">
    <name type="scientific">Schistosoma rodhaini</name>
    <dbReference type="NCBI Taxonomy" id="6188"/>
    <lineage>
        <taxon>Eukaryota</taxon>
        <taxon>Metazoa</taxon>
        <taxon>Spiralia</taxon>
        <taxon>Lophotrochozoa</taxon>
        <taxon>Platyhelminthes</taxon>
        <taxon>Trematoda</taxon>
        <taxon>Digenea</taxon>
        <taxon>Strigeidida</taxon>
        <taxon>Schistosomatoidea</taxon>
        <taxon>Schistosomatidae</taxon>
        <taxon>Schistosoma</taxon>
    </lineage>
</organism>
<reference evidence="2" key="2">
    <citation type="submission" date="2023-11" db="UniProtKB">
        <authorList>
            <consortium name="WormBaseParasite"/>
        </authorList>
    </citation>
    <scope>IDENTIFICATION</scope>
</reference>
<keyword evidence="1" id="KW-1185">Reference proteome</keyword>
<dbReference type="AlphaFoldDB" id="A0AA85GCC2"/>
<protein>
    <submittedName>
        <fullName evidence="2">Uncharacterized protein</fullName>
    </submittedName>
</protein>